<dbReference type="GO" id="GO:0016579">
    <property type="term" value="P:protein deubiquitination"/>
    <property type="evidence" value="ECO:0007669"/>
    <property type="project" value="TreeGrafter"/>
</dbReference>
<dbReference type="AlphaFoldDB" id="A0A6J2TAH9"/>
<reference evidence="13" key="1">
    <citation type="submission" date="2025-08" db="UniProtKB">
        <authorList>
            <consortium name="RefSeq"/>
        </authorList>
    </citation>
    <scope>IDENTIFICATION</scope>
    <source>
        <strain evidence="13">11010-0011.00</strain>
        <tissue evidence="13">Whole body</tissue>
    </source>
</reference>
<evidence type="ECO:0000256" key="5">
    <source>
        <dbReference type="ARBA" id="ARBA00022786"/>
    </source>
</evidence>
<evidence type="ECO:0000256" key="1">
    <source>
        <dbReference type="ARBA" id="ARBA00000707"/>
    </source>
</evidence>
<keyword evidence="7 9" id="KW-0788">Thiol protease</keyword>
<dbReference type="FunFam" id="3.90.70.80:FF:000006">
    <property type="entry name" value="Ubiquitin thioesterase OTU1"/>
    <property type="match status" value="1"/>
</dbReference>
<dbReference type="CDD" id="cd17059">
    <property type="entry name" value="Ubl_OTU1"/>
    <property type="match status" value="1"/>
</dbReference>
<dbReference type="CTD" id="55432"/>
<dbReference type="InterPro" id="IPR038765">
    <property type="entry name" value="Papain-like_cys_pep_sf"/>
</dbReference>
<protein>
    <recommendedName>
        <fullName evidence="9">Ubiquitin thioesterase OTU</fullName>
        <ecNumber evidence="9">3.4.19.12</ecNumber>
    </recommendedName>
</protein>
<evidence type="ECO:0000256" key="8">
    <source>
        <dbReference type="ARBA" id="ARBA00022833"/>
    </source>
</evidence>
<dbReference type="GO" id="GO:0008270">
    <property type="term" value="F:zinc ion binding"/>
    <property type="evidence" value="ECO:0007669"/>
    <property type="project" value="UniProtKB-KW"/>
</dbReference>
<keyword evidence="6 9" id="KW-0378">Hydrolase</keyword>
<dbReference type="PANTHER" id="PTHR13312">
    <property type="entry name" value="HIV-INDUCED PROTEIN-7-LIKE PROTEASE"/>
    <property type="match status" value="1"/>
</dbReference>
<comment type="function">
    <text evidence="9">Hydrolase that can remove conjugated ubiquitin from proteins and may therefore play an important regulatory role at the level of protein turnover by preventing degradation.</text>
</comment>
<sequence length="363" mass="39557">MTGSFSVKLKSKKGHFIVNDLSENTTLAELKSRIAAATQIKEPQLHILVGYPPRPLDLTGPDEQQQNLRTVGINSGETLIVEEKAATVPAATSSNTGPASSVSTAQHSTLEDDEALARRLQAEEDAEHLRQVSSTSSFEINEGAGESVPPGRDVAPGPNGDFNGILLKKVVPADNSCLFTSIRFVLNGKVDNEGSEMMRHIIAQEVSADPQQYNDAVLGKSNSDYCAWIQKPDSWGGAIEVSILSNYYGIEIDVVDIQNAIINRFGEDKNFGLRVFLLFDGIHYDPLYMETSQSAAPATIFPVEELGVYQQAEQLANEAKSSRQFTNVDKFTLRCLQCDVMLVGQTQAQQHAKVTGHTNFGEI</sequence>
<evidence type="ECO:0000259" key="11">
    <source>
        <dbReference type="PROSITE" id="PS50802"/>
    </source>
</evidence>
<dbReference type="InterPro" id="IPR057766">
    <property type="entry name" value="Znf-C2H2_OTU1-like_C"/>
</dbReference>
<comment type="catalytic activity">
    <reaction evidence="1 9">
        <text>Thiol-dependent hydrolysis of ester, thioester, amide, peptide and isopeptide bonds formed by the C-terminal Gly of ubiquitin (a 76-residue protein attached to proteins as an intracellular targeting signal).</text>
        <dbReference type="EC" id="3.4.19.12"/>
    </reaction>
</comment>
<accession>A0A6J2TAH9</accession>
<dbReference type="SUPFAM" id="SSF54001">
    <property type="entry name" value="Cysteine proteinases"/>
    <property type="match status" value="1"/>
</dbReference>
<name>A0A6J2TAH9_DROLE</name>
<dbReference type="Pfam" id="PF24560">
    <property type="entry name" value="zf-C2H2_OTU1_C"/>
    <property type="match status" value="1"/>
</dbReference>
<dbReference type="OrthoDB" id="65596at2759"/>
<evidence type="ECO:0000313" key="13">
    <source>
        <dbReference type="RefSeq" id="XP_030372113.1"/>
    </source>
</evidence>
<keyword evidence="5 9" id="KW-0833">Ubl conjugation pathway</keyword>
<evidence type="ECO:0000256" key="6">
    <source>
        <dbReference type="ARBA" id="ARBA00022801"/>
    </source>
</evidence>
<keyword evidence="4" id="KW-0863">Zinc-finger</keyword>
<dbReference type="Pfam" id="PF21403">
    <property type="entry name" value="OTU1_UBXL"/>
    <property type="match status" value="1"/>
</dbReference>
<dbReference type="GO" id="GO:0004843">
    <property type="term" value="F:cysteine-type deubiquitinase activity"/>
    <property type="evidence" value="ECO:0007669"/>
    <property type="project" value="UniProtKB-UniRule"/>
</dbReference>
<organism evidence="12 13">
    <name type="scientific">Drosophila lebanonensis</name>
    <name type="common">Fruit fly</name>
    <name type="synonym">Scaptodrosophila lebanonensis</name>
    <dbReference type="NCBI Taxonomy" id="7225"/>
    <lineage>
        <taxon>Eukaryota</taxon>
        <taxon>Metazoa</taxon>
        <taxon>Ecdysozoa</taxon>
        <taxon>Arthropoda</taxon>
        <taxon>Hexapoda</taxon>
        <taxon>Insecta</taxon>
        <taxon>Pterygota</taxon>
        <taxon>Neoptera</taxon>
        <taxon>Endopterygota</taxon>
        <taxon>Diptera</taxon>
        <taxon>Brachycera</taxon>
        <taxon>Muscomorpha</taxon>
        <taxon>Ephydroidea</taxon>
        <taxon>Drosophilidae</taxon>
        <taxon>Scaptodrosophila</taxon>
    </lineage>
</organism>
<dbReference type="PROSITE" id="PS50802">
    <property type="entry name" value="OTU"/>
    <property type="match status" value="1"/>
</dbReference>
<dbReference type="SUPFAM" id="SSF54236">
    <property type="entry name" value="Ubiquitin-like"/>
    <property type="match status" value="1"/>
</dbReference>
<gene>
    <name evidence="13" type="primary">LOC115622341</name>
</gene>
<evidence type="ECO:0000256" key="4">
    <source>
        <dbReference type="ARBA" id="ARBA00022771"/>
    </source>
</evidence>
<dbReference type="GO" id="GO:0030968">
    <property type="term" value="P:endoplasmic reticulum unfolded protein response"/>
    <property type="evidence" value="ECO:0007669"/>
    <property type="project" value="TreeGrafter"/>
</dbReference>
<comment type="subcellular location">
    <subcellularLocation>
        <location evidence="9">Cytoplasm</location>
    </subcellularLocation>
</comment>
<feature type="compositionally biased region" description="Polar residues" evidence="10">
    <location>
        <begin position="90"/>
        <end position="108"/>
    </location>
</feature>
<evidence type="ECO:0000256" key="9">
    <source>
        <dbReference type="RuleBase" id="RU367104"/>
    </source>
</evidence>
<feature type="compositionally biased region" description="Basic and acidic residues" evidence="10">
    <location>
        <begin position="115"/>
        <end position="130"/>
    </location>
</feature>
<dbReference type="RefSeq" id="XP_030372113.1">
    <property type="nucleotide sequence ID" value="XM_030516253.1"/>
</dbReference>
<dbReference type="Gene3D" id="3.10.20.90">
    <property type="entry name" value="Phosphatidylinositol 3-kinase Catalytic Subunit, Chain A, domain 1"/>
    <property type="match status" value="1"/>
</dbReference>
<evidence type="ECO:0000256" key="10">
    <source>
        <dbReference type="SAM" id="MobiDB-lite"/>
    </source>
</evidence>
<dbReference type="GO" id="GO:0005829">
    <property type="term" value="C:cytosol"/>
    <property type="evidence" value="ECO:0007669"/>
    <property type="project" value="TreeGrafter"/>
</dbReference>
<dbReference type="InterPro" id="IPR048857">
    <property type="entry name" value="OTU1_Ubl"/>
</dbReference>
<keyword evidence="9" id="KW-0963">Cytoplasm</keyword>
<proteinExistence type="predicted"/>
<feature type="domain" description="OTU" evidence="11">
    <location>
        <begin position="166"/>
        <end position="290"/>
    </location>
</feature>
<feature type="region of interest" description="Disordered" evidence="10">
    <location>
        <begin position="88"/>
        <end position="157"/>
    </location>
</feature>
<evidence type="ECO:0000256" key="2">
    <source>
        <dbReference type="ARBA" id="ARBA00022670"/>
    </source>
</evidence>
<dbReference type="GO" id="GO:0036503">
    <property type="term" value="P:ERAD pathway"/>
    <property type="evidence" value="ECO:0007669"/>
    <property type="project" value="TreeGrafter"/>
</dbReference>
<dbReference type="InterPro" id="IPR003323">
    <property type="entry name" value="OTU_dom"/>
</dbReference>
<dbReference type="EC" id="3.4.19.12" evidence="9"/>
<dbReference type="Gene3D" id="3.90.70.80">
    <property type="match status" value="1"/>
</dbReference>
<evidence type="ECO:0000313" key="12">
    <source>
        <dbReference type="Proteomes" id="UP000504634"/>
    </source>
</evidence>
<evidence type="ECO:0000256" key="7">
    <source>
        <dbReference type="ARBA" id="ARBA00022807"/>
    </source>
</evidence>
<dbReference type="Pfam" id="PF02338">
    <property type="entry name" value="OTU"/>
    <property type="match status" value="1"/>
</dbReference>
<dbReference type="GeneID" id="115622341"/>
<dbReference type="GO" id="GO:0005634">
    <property type="term" value="C:nucleus"/>
    <property type="evidence" value="ECO:0007669"/>
    <property type="project" value="TreeGrafter"/>
</dbReference>
<keyword evidence="2" id="KW-0645">Protease</keyword>
<dbReference type="Proteomes" id="UP000504634">
    <property type="component" value="Unplaced"/>
</dbReference>
<evidence type="ECO:0000256" key="3">
    <source>
        <dbReference type="ARBA" id="ARBA00022723"/>
    </source>
</evidence>
<dbReference type="FunFam" id="3.10.20.90:FF:000096">
    <property type="entry name" value="Ubiquitin thioesterase OTU1"/>
    <property type="match status" value="1"/>
</dbReference>
<keyword evidence="12" id="KW-1185">Reference proteome</keyword>
<dbReference type="InterPro" id="IPR029071">
    <property type="entry name" value="Ubiquitin-like_domsf"/>
</dbReference>
<dbReference type="CDD" id="cd22745">
    <property type="entry name" value="OTU_OTU1"/>
    <property type="match status" value="1"/>
</dbReference>
<keyword evidence="3" id="KW-0479">Metal-binding</keyword>
<keyword evidence="8" id="KW-0862">Zinc</keyword>
<dbReference type="PANTHER" id="PTHR13312:SF0">
    <property type="entry name" value="UBIQUITIN THIOESTERASE OTU1"/>
    <property type="match status" value="1"/>
</dbReference>